<dbReference type="Pfam" id="PF07883">
    <property type="entry name" value="Cupin_2"/>
    <property type="match status" value="1"/>
</dbReference>
<dbReference type="PANTHER" id="PTHR40112">
    <property type="entry name" value="H2HPP ISOMERASE"/>
    <property type="match status" value="1"/>
</dbReference>
<dbReference type="SUPFAM" id="SSF51182">
    <property type="entry name" value="RmlC-like cupins"/>
    <property type="match status" value="1"/>
</dbReference>
<dbReference type="EMBL" id="JACNJN010000029">
    <property type="protein sequence ID" value="MBC8333888.1"/>
    <property type="molecule type" value="Genomic_DNA"/>
</dbReference>
<dbReference type="InterPro" id="IPR014710">
    <property type="entry name" value="RmlC-like_jellyroll"/>
</dbReference>
<gene>
    <name evidence="2" type="ORF">H8E29_01360</name>
</gene>
<proteinExistence type="predicted"/>
<evidence type="ECO:0000313" key="2">
    <source>
        <dbReference type="EMBL" id="MBC8333888.1"/>
    </source>
</evidence>
<feature type="domain" description="Cupin type-2" evidence="1">
    <location>
        <begin position="32"/>
        <end position="93"/>
    </location>
</feature>
<dbReference type="AlphaFoldDB" id="A0A8J6NH39"/>
<dbReference type="CDD" id="cd02238">
    <property type="entry name" value="cupin_KdgF"/>
    <property type="match status" value="1"/>
</dbReference>
<name>A0A8J6NH39_9CHLR</name>
<sequence length="106" mass="11923">MPFVELSTIEEREIVPGFHGTFVHAENMSATFWRIEAGATLPEHAHINEQISVVISGKFEMTLDGEIRQLEAGTVAVIPSNMKHSGRAITDCQIMDTFYPVREDYK</sequence>
<reference evidence="2 3" key="1">
    <citation type="submission" date="2020-08" db="EMBL/GenBank/DDBJ databases">
        <title>Bridging the membrane lipid divide: bacteria of the FCB group superphylum have the potential to synthesize archaeal ether lipids.</title>
        <authorList>
            <person name="Villanueva L."/>
            <person name="Von Meijenfeldt F.A.B."/>
            <person name="Westbye A.B."/>
            <person name="Yadav S."/>
            <person name="Hopmans E.C."/>
            <person name="Dutilh B.E."/>
            <person name="Sinninghe Damste J.S."/>
        </authorList>
    </citation>
    <scope>NUCLEOTIDE SEQUENCE [LARGE SCALE GENOMIC DNA]</scope>
    <source>
        <strain evidence="2">NIOZ-UU36</strain>
    </source>
</reference>
<organism evidence="2 3">
    <name type="scientific">Candidatus Desulfolinea nitratireducens</name>
    <dbReference type="NCBI Taxonomy" id="2841698"/>
    <lineage>
        <taxon>Bacteria</taxon>
        <taxon>Bacillati</taxon>
        <taxon>Chloroflexota</taxon>
        <taxon>Anaerolineae</taxon>
        <taxon>Anaerolineales</taxon>
        <taxon>Anaerolineales incertae sedis</taxon>
        <taxon>Candidatus Desulfolinea</taxon>
    </lineage>
</organism>
<dbReference type="Proteomes" id="UP000614469">
    <property type="component" value="Unassembled WGS sequence"/>
</dbReference>
<dbReference type="InterPro" id="IPR052535">
    <property type="entry name" value="Bacilysin_H2HPP_isomerase"/>
</dbReference>
<dbReference type="PANTHER" id="PTHR40112:SF1">
    <property type="entry name" value="H2HPP ISOMERASE"/>
    <property type="match status" value="1"/>
</dbReference>
<protein>
    <submittedName>
        <fullName evidence="2">Cupin domain-containing protein</fullName>
    </submittedName>
</protein>
<evidence type="ECO:0000313" key="3">
    <source>
        <dbReference type="Proteomes" id="UP000614469"/>
    </source>
</evidence>
<comment type="caution">
    <text evidence="2">The sequence shown here is derived from an EMBL/GenBank/DDBJ whole genome shotgun (WGS) entry which is preliminary data.</text>
</comment>
<dbReference type="InterPro" id="IPR011051">
    <property type="entry name" value="RmlC_Cupin_sf"/>
</dbReference>
<accession>A0A8J6NH39</accession>
<evidence type="ECO:0000259" key="1">
    <source>
        <dbReference type="Pfam" id="PF07883"/>
    </source>
</evidence>
<dbReference type="Gene3D" id="2.60.120.10">
    <property type="entry name" value="Jelly Rolls"/>
    <property type="match status" value="1"/>
</dbReference>
<dbReference type="InterPro" id="IPR013096">
    <property type="entry name" value="Cupin_2"/>
</dbReference>